<evidence type="ECO:0000313" key="1">
    <source>
        <dbReference type="EMBL" id="KIE05750.1"/>
    </source>
</evidence>
<dbReference type="AlphaFoldDB" id="A0A0C1R0B9"/>
<evidence type="ECO:0008006" key="3">
    <source>
        <dbReference type="Google" id="ProtNLM"/>
    </source>
</evidence>
<dbReference type="STRING" id="86105.NF27_DA00140"/>
<proteinExistence type="predicted"/>
<sequence>MKRKYSSSDSDNNYPAGNIKKEKKSSLLEWQKEIIDNVIPELLKENKVDVVKNSLRFVFNTAKKIESLSKYNNYQFFWWAIEHGNLELMKYFINHTTERGKFLLVCHNNYEVIEQFIDLIAEKINKGYYRREITTDILNFYKY</sequence>
<evidence type="ECO:0000313" key="2">
    <source>
        <dbReference type="Proteomes" id="UP000031258"/>
    </source>
</evidence>
<reference evidence="1 2" key="1">
    <citation type="submission" date="2014-11" db="EMBL/GenBank/DDBJ databases">
        <title>A Rickettsiales Symbiont of Amoebae With Ancient Features.</title>
        <authorList>
            <person name="Schulz F."/>
            <person name="Martijn J."/>
            <person name="Wascher F."/>
            <person name="Kostanjsek R."/>
            <person name="Ettema T.J."/>
            <person name="Horn M."/>
        </authorList>
    </citation>
    <scope>NUCLEOTIDE SEQUENCE [LARGE SCALE GENOMIC DNA]</scope>
    <source>
        <strain evidence="1 2">UWC36</strain>
    </source>
</reference>
<organism evidence="1 2">
    <name type="scientific">Candidatus Jidaibacter acanthamoebae</name>
    <dbReference type="NCBI Taxonomy" id="86105"/>
    <lineage>
        <taxon>Bacteria</taxon>
        <taxon>Pseudomonadati</taxon>
        <taxon>Pseudomonadota</taxon>
        <taxon>Alphaproteobacteria</taxon>
        <taxon>Rickettsiales</taxon>
        <taxon>Candidatus Midichloriaceae</taxon>
        <taxon>Candidatus Jidaibacter</taxon>
    </lineage>
</organism>
<gene>
    <name evidence="1" type="ORF">NF27_DA00140</name>
</gene>
<dbReference type="RefSeq" id="WP_039455528.1">
    <property type="nucleotide sequence ID" value="NZ_JSWE01000077.1"/>
</dbReference>
<comment type="caution">
    <text evidence="1">The sequence shown here is derived from an EMBL/GenBank/DDBJ whole genome shotgun (WGS) entry which is preliminary data.</text>
</comment>
<dbReference type="OrthoDB" id="7166683at2"/>
<protein>
    <recommendedName>
        <fullName evidence="3">Ankyrin repeat protein</fullName>
    </recommendedName>
</protein>
<accession>A0A0C1R0B9</accession>
<dbReference type="EMBL" id="JSWE01000077">
    <property type="protein sequence ID" value="KIE05750.1"/>
    <property type="molecule type" value="Genomic_DNA"/>
</dbReference>
<dbReference type="SUPFAM" id="SSF140860">
    <property type="entry name" value="Pseudo ankyrin repeat-like"/>
    <property type="match status" value="1"/>
</dbReference>
<keyword evidence="2" id="KW-1185">Reference proteome</keyword>
<name>A0A0C1R0B9_9RICK</name>
<dbReference type="Proteomes" id="UP000031258">
    <property type="component" value="Unassembled WGS sequence"/>
</dbReference>